<feature type="region of interest" description="Disordered" evidence="4">
    <location>
        <begin position="206"/>
        <end position="260"/>
    </location>
</feature>
<evidence type="ECO:0000256" key="1">
    <source>
        <dbReference type="ARBA" id="ARBA00022741"/>
    </source>
</evidence>
<protein>
    <recommendedName>
        <fullName evidence="7">Protein kinase domain-containing protein</fullName>
    </recommendedName>
</protein>
<dbReference type="PROSITE" id="PS50011">
    <property type="entry name" value="PROTEIN_KINASE_DOM"/>
    <property type="match status" value="1"/>
</dbReference>
<evidence type="ECO:0000313" key="8">
    <source>
        <dbReference type="EnsemblPlants" id="Kaladp0053s0470.1.v1.1"/>
    </source>
</evidence>
<dbReference type="Gramene" id="Kaladp0053s0470.1.v1.1">
    <property type="protein sequence ID" value="Kaladp0053s0470.1.v1.1"/>
    <property type="gene ID" value="Kaladp0053s0470.v1.1"/>
</dbReference>
<dbReference type="EnsemblPlants" id="Kaladp0053s0470.1.v1.1">
    <property type="protein sequence ID" value="Kaladp0053s0470.1.v1.1"/>
    <property type="gene ID" value="Kaladp0053s0470.v1.1"/>
</dbReference>
<evidence type="ECO:0000259" key="7">
    <source>
        <dbReference type="PROSITE" id="PS50011"/>
    </source>
</evidence>
<evidence type="ECO:0000256" key="2">
    <source>
        <dbReference type="ARBA" id="ARBA00022840"/>
    </source>
</evidence>
<dbReference type="GO" id="GO:0004672">
    <property type="term" value="F:protein kinase activity"/>
    <property type="evidence" value="ECO:0007669"/>
    <property type="project" value="InterPro"/>
</dbReference>
<dbReference type="Gene3D" id="1.10.510.10">
    <property type="entry name" value="Transferase(Phosphotransferase) domain 1"/>
    <property type="match status" value="1"/>
</dbReference>
<dbReference type="Pfam" id="PF07714">
    <property type="entry name" value="PK_Tyr_Ser-Thr"/>
    <property type="match status" value="1"/>
</dbReference>
<feature type="chain" id="PRO_5029746055" description="Protein kinase domain-containing protein" evidence="6">
    <location>
        <begin position="24"/>
        <end position="644"/>
    </location>
</feature>
<dbReference type="InterPro" id="IPR011009">
    <property type="entry name" value="Kinase-like_dom_sf"/>
</dbReference>
<evidence type="ECO:0000313" key="9">
    <source>
        <dbReference type="Proteomes" id="UP000594263"/>
    </source>
</evidence>
<keyword evidence="5" id="KW-0812">Transmembrane</keyword>
<accession>A0A7N0U5G4</accession>
<evidence type="ECO:0000256" key="3">
    <source>
        <dbReference type="PROSITE-ProRule" id="PRU10141"/>
    </source>
</evidence>
<evidence type="ECO:0000256" key="6">
    <source>
        <dbReference type="SAM" id="SignalP"/>
    </source>
</evidence>
<dbReference type="PANTHER" id="PTHR48007:SF40">
    <property type="entry name" value="SERINE-THREONINE_TYROSINE-PROTEIN KINASE CATALYTIC DOMAIN-CONTAINING PROTEIN"/>
    <property type="match status" value="1"/>
</dbReference>
<name>A0A7N0U5G4_KALFE</name>
<organism evidence="8 9">
    <name type="scientific">Kalanchoe fedtschenkoi</name>
    <name type="common">Lavender scallops</name>
    <name type="synonym">South American air plant</name>
    <dbReference type="NCBI Taxonomy" id="63787"/>
    <lineage>
        <taxon>Eukaryota</taxon>
        <taxon>Viridiplantae</taxon>
        <taxon>Streptophyta</taxon>
        <taxon>Embryophyta</taxon>
        <taxon>Tracheophyta</taxon>
        <taxon>Spermatophyta</taxon>
        <taxon>Magnoliopsida</taxon>
        <taxon>eudicotyledons</taxon>
        <taxon>Gunneridae</taxon>
        <taxon>Pentapetalae</taxon>
        <taxon>Saxifragales</taxon>
        <taxon>Crassulaceae</taxon>
        <taxon>Kalanchoe</taxon>
    </lineage>
</organism>
<dbReference type="PROSITE" id="PS00107">
    <property type="entry name" value="PROTEIN_KINASE_ATP"/>
    <property type="match status" value="1"/>
</dbReference>
<keyword evidence="6" id="KW-0732">Signal</keyword>
<dbReference type="InterPro" id="IPR017441">
    <property type="entry name" value="Protein_kinase_ATP_BS"/>
</dbReference>
<dbReference type="InterPro" id="IPR001245">
    <property type="entry name" value="Ser-Thr/Tyr_kinase_cat_dom"/>
</dbReference>
<evidence type="ECO:0000256" key="5">
    <source>
        <dbReference type="SAM" id="Phobius"/>
    </source>
</evidence>
<feature type="domain" description="Protein kinase" evidence="7">
    <location>
        <begin position="351"/>
        <end position="642"/>
    </location>
</feature>
<reference evidence="8" key="1">
    <citation type="submission" date="2021-01" db="UniProtKB">
        <authorList>
            <consortium name="EnsemblPlants"/>
        </authorList>
    </citation>
    <scope>IDENTIFICATION</scope>
</reference>
<evidence type="ECO:0000256" key="4">
    <source>
        <dbReference type="SAM" id="MobiDB-lite"/>
    </source>
</evidence>
<feature type="binding site" evidence="3">
    <location>
        <position position="379"/>
    </location>
    <ligand>
        <name>ATP</name>
        <dbReference type="ChEBI" id="CHEBI:30616"/>
    </ligand>
</feature>
<dbReference type="Gene3D" id="3.30.200.20">
    <property type="entry name" value="Phosphorylase Kinase, domain 1"/>
    <property type="match status" value="1"/>
</dbReference>
<feature type="compositionally biased region" description="Pro residues" evidence="4">
    <location>
        <begin position="215"/>
        <end position="234"/>
    </location>
</feature>
<dbReference type="Gene3D" id="3.80.10.10">
    <property type="entry name" value="Ribonuclease Inhibitor"/>
    <property type="match status" value="1"/>
</dbReference>
<dbReference type="Proteomes" id="UP000594263">
    <property type="component" value="Unplaced"/>
</dbReference>
<keyword evidence="9" id="KW-1185">Reference proteome</keyword>
<dbReference type="PANTHER" id="PTHR48007">
    <property type="entry name" value="LEUCINE-RICH REPEAT RECEPTOR-LIKE PROTEIN KINASE PXC1"/>
    <property type="match status" value="1"/>
</dbReference>
<dbReference type="AlphaFoldDB" id="A0A7N0U5G4"/>
<dbReference type="SUPFAM" id="SSF52058">
    <property type="entry name" value="L domain-like"/>
    <property type="match status" value="1"/>
</dbReference>
<keyword evidence="5" id="KW-1133">Transmembrane helix</keyword>
<keyword evidence="2 3" id="KW-0067">ATP-binding</keyword>
<feature type="signal peptide" evidence="6">
    <location>
        <begin position="1"/>
        <end position="23"/>
    </location>
</feature>
<dbReference type="SUPFAM" id="SSF56112">
    <property type="entry name" value="Protein kinase-like (PK-like)"/>
    <property type="match status" value="1"/>
</dbReference>
<dbReference type="FunFam" id="3.30.200.20:FF:000307">
    <property type="entry name" value="pollen receptor-like kinase 1"/>
    <property type="match status" value="1"/>
</dbReference>
<keyword evidence="5" id="KW-0472">Membrane</keyword>
<dbReference type="InterPro" id="IPR046959">
    <property type="entry name" value="PRK1-6/SRF4-like"/>
</dbReference>
<feature type="transmembrane region" description="Helical" evidence="5">
    <location>
        <begin position="263"/>
        <end position="287"/>
    </location>
</feature>
<sequence>MSSFARRVVVILMIVVVSDIVAAKGRDYYPNERNELLRLRDAFNSTAAYLRANWTGVPCGRSEQSRWAGISCSNWHVVQVNLNGLQLTGSLPPNFLRNITYLTRLSLKDNSIFGSLPDLSNFDYLQHLILSQNQFSSSIPYGYINLPRLSILELEENYLDGRIPPFNQDSLAVFNVSNNNLDGQIPETSALRRFSKSSFDKNNPSLCGSQLGKPCAPPPSPPPPPQSPPPPSPPGQRRRSPPPPTYRRPSQDGGSSDKKLKPWSVGLIAAAAAFVPISAMAAFFCLYKGARKKEELQGRQVSAFAGAPLVAPAWEEKKVSHTEGVDDTERTVELQFFDKSTPVFDLDDLLRASAEILGKGKSGTTYKAVLETGSVVVVKRLKEVTGLTKKDYLQQMQILGRMKHENLVQIISFYYSKDEKLVVCEFVSHGNLYDLLHETGGAGKAALDWKSRLYVIKDIAKGLNFLHQNSAPNKVPHGNLKSSNVLIQHSRGAYHAKLADFGYLPLFPSRKLTQTLAVGMSPEFAQFKRATSKTDVYCFGIVLLEIITGRDPHGGEPVRGKGEGEFEYEDGTTSSTELVEWVRSVVNNDWSTDVLDVEIVGAGEGHDEMLKLTEIALHCTDLNPERRPRMSEVLRRIEEIEIGN</sequence>
<proteinExistence type="predicted"/>
<dbReference type="GO" id="GO:0005524">
    <property type="term" value="F:ATP binding"/>
    <property type="evidence" value="ECO:0007669"/>
    <property type="project" value="UniProtKB-UniRule"/>
</dbReference>
<dbReference type="InterPro" id="IPR000719">
    <property type="entry name" value="Prot_kinase_dom"/>
</dbReference>
<dbReference type="InterPro" id="IPR032675">
    <property type="entry name" value="LRR_dom_sf"/>
</dbReference>
<dbReference type="OMA" id="IACSNWH"/>
<keyword evidence="1 3" id="KW-0547">Nucleotide-binding</keyword>